<reference evidence="1 2" key="1">
    <citation type="submission" date="2018-07" db="EMBL/GenBank/DDBJ databases">
        <title>Bacillus sp. YLB-04 draft genome sequence.</title>
        <authorList>
            <person name="Yu L."/>
            <person name="Tang X."/>
        </authorList>
    </citation>
    <scope>NUCLEOTIDE SEQUENCE [LARGE SCALE GENOMIC DNA]</scope>
    <source>
        <strain evidence="1 2">YLB-04</strain>
    </source>
</reference>
<dbReference type="OrthoDB" id="165483at2"/>
<organism evidence="1 2">
    <name type="scientific">Neobacillus piezotolerans</name>
    <dbReference type="NCBI Taxonomy" id="2259171"/>
    <lineage>
        <taxon>Bacteria</taxon>
        <taxon>Bacillati</taxon>
        <taxon>Bacillota</taxon>
        <taxon>Bacilli</taxon>
        <taxon>Bacillales</taxon>
        <taxon>Bacillaceae</taxon>
        <taxon>Neobacillus</taxon>
    </lineage>
</organism>
<proteinExistence type="predicted"/>
<comment type="caution">
    <text evidence="1">The sequence shown here is derived from an EMBL/GenBank/DDBJ whole genome shotgun (WGS) entry which is preliminary data.</text>
</comment>
<dbReference type="AlphaFoldDB" id="A0A3D8GKN1"/>
<dbReference type="EMBL" id="QNQT01000015">
    <property type="protein sequence ID" value="RDU35010.1"/>
    <property type="molecule type" value="Genomic_DNA"/>
</dbReference>
<dbReference type="Proteomes" id="UP000257144">
    <property type="component" value="Unassembled WGS sequence"/>
</dbReference>
<dbReference type="Gene3D" id="1.10.3450.10">
    <property type="entry name" value="TTHA0068-like"/>
    <property type="match status" value="1"/>
</dbReference>
<dbReference type="PANTHER" id="PTHR34796:SF1">
    <property type="entry name" value="EXPRESSED PROTEIN"/>
    <property type="match status" value="1"/>
</dbReference>
<sequence>MYPDAFINYLAHFHGDRDYFECHEILEEYWKEIDKGNRDSIWVGFIQLAVGCYHYRRQNIAGATKTLAKARSIFSGGEKALISLGIDEKKLLSRLDGLISRVKEEKEYTGFTIPIKDSKLEELCIQACRVKGAVWCDDSCHPPASIIDRHKIRDRSMVISERVEALERKKQNAGSD</sequence>
<dbReference type="RefSeq" id="WP_115453909.1">
    <property type="nucleotide sequence ID" value="NZ_QNQT01000015.1"/>
</dbReference>
<dbReference type="Pfam" id="PF03745">
    <property type="entry name" value="DUF309"/>
    <property type="match status" value="1"/>
</dbReference>
<name>A0A3D8GKN1_9BACI</name>
<gene>
    <name evidence="1" type="ORF">DRW41_20555</name>
</gene>
<keyword evidence="2" id="KW-1185">Reference proteome</keyword>
<dbReference type="PANTHER" id="PTHR34796">
    <property type="entry name" value="EXPRESSED PROTEIN"/>
    <property type="match status" value="1"/>
</dbReference>
<dbReference type="SUPFAM" id="SSF140663">
    <property type="entry name" value="TTHA0068-like"/>
    <property type="match status" value="1"/>
</dbReference>
<evidence type="ECO:0000313" key="1">
    <source>
        <dbReference type="EMBL" id="RDU35010.1"/>
    </source>
</evidence>
<dbReference type="InterPro" id="IPR005500">
    <property type="entry name" value="DUF309"/>
</dbReference>
<protein>
    <submittedName>
        <fullName evidence="1">DUF309 domain-containing protein</fullName>
    </submittedName>
</protein>
<evidence type="ECO:0000313" key="2">
    <source>
        <dbReference type="Proteomes" id="UP000257144"/>
    </source>
</evidence>
<dbReference type="InterPro" id="IPR023203">
    <property type="entry name" value="TTHA0068_sf"/>
</dbReference>
<accession>A0A3D8GKN1</accession>